<dbReference type="InterPro" id="IPR013783">
    <property type="entry name" value="Ig-like_fold"/>
</dbReference>
<evidence type="ECO:0000256" key="6">
    <source>
        <dbReference type="ARBA" id="ARBA00022912"/>
    </source>
</evidence>
<proteinExistence type="predicted"/>
<organism evidence="16 17">
    <name type="scientific">Crassostrea virginica</name>
    <name type="common">Eastern oyster</name>
    <dbReference type="NCBI Taxonomy" id="6565"/>
    <lineage>
        <taxon>Eukaryota</taxon>
        <taxon>Metazoa</taxon>
        <taxon>Spiralia</taxon>
        <taxon>Lophotrochozoa</taxon>
        <taxon>Mollusca</taxon>
        <taxon>Bivalvia</taxon>
        <taxon>Autobranchia</taxon>
        <taxon>Pteriomorphia</taxon>
        <taxon>Ostreida</taxon>
        <taxon>Ostreoidea</taxon>
        <taxon>Ostreidae</taxon>
        <taxon>Crassostrea</taxon>
    </lineage>
</organism>
<dbReference type="InterPro" id="IPR029021">
    <property type="entry name" value="Prot-tyrosine_phosphatase-like"/>
</dbReference>
<sequence>MLHPFINHAVLCWFKFIFIWSLLIQQDVIVQGQIITSQAPDNESVTPVPPSTAPPTTPTVPQVTTEAAARMPQTSPKPTPPLNIVFGQVGRNASVPCFIEALDMYPDKMFSLTWKKGSLFIVNAAMGDNEELSLTYLDEELKKKFPVEQDYGLVVTELEMKDSSNFTCTVIKFQTDQRLVHDVIYTNVTFLLVQDVPSPPGRPAILEKSSRTATISWLPSVADNNSPILYYSVNVMNNEGVKVKQMSVFTNENPSAKLTGLQPYTAYQITVSAENTIGTSLHSQPSDIFYTDSEAPEAPPLHLVATSNVSSRIHLSWDPPPPDKHHGQLEGYRIQYISQRDMINRVVTLLDPKKTLITLFGLQPFEEYEVAVLAFNNVGEGPAVKKLIRTAEGIPGKPLIIHTNEQPKSTSFSVKWLAPERVNGHIMSYELRWQHDQITKTKVVSKYLNNPMQEQVTNLQPFTQYRVQVRAITGGGKGEFSDVYPVYTDVAGPSPPEITNLTVLGSRSIYLSWEAPQKFYRTINHYYIEIKDTSSGLKQRRALENNERETIVTGLPTNAGYFLHIAGVTKSLHSNMHYIGEFSKPWTFILSEFSEDVPLSNVSRRLIVSLTNTTNAVTHEYYNEPETKAARTILPGNYSLVNLTSFPTRPPEIQDPVMEDPTAVGQAETEVVNAGIVAGVVCTIVFILLAVLGFIGCRSLTCRKYYQAAYNYLAVPTNNNSPPSTVIVVPDATDEKSFTAVKEDIEKKFPTVRKEDFLQHVQSLHADSDVGFSHEFDEINKLTSVALKADVGMFPENKQKNRYVNIQAYDHSRVVLQRTMQVRQRQSDYINANYIDGYKKPKAYIATQGPMPNTFADFWRMVWEQNSVVIVMITKLVERTRRKCDQYWPEDGIETYGPIQVKHVNTFSRAHYTVRIFSLKNVKLKKQFSERIVHQFHYTEWPDHGVPDFTLPVLKFVQKSSAMNPIKAGPIVVHCSAGVGRTGTYILIDSMIEQIKDLGTVNIPAFLLSIRQQRNFLVQTEDQYMLIHDALAEYLLCPLTEIKQLDVKSYADRLSETPPDIMPSLLQNLFLIVTAYKPKDSDKSVALDPIALEKNRNTDFIPMYPKRVKLPFLPGVEGSDYINATYLQGYNHTDEFILTQHPLETTAGDFWRMVWDNNSSVIVLLSQVGEEEFKKFWPDEEEAVGMDTANFKLVFQESEEGTSYTVHTFLLESTQRRSWDDYVLMTRIISCPNWPPADLPLYKAFDLVERVKEIQAQKDGGPIIVVDRFGGVEGARFCILSSLLDQLNHDKTIDVYHLCKLYHKKRPGIVGSPEDYLYIFLAMSGYIQEQFERETASLSHHLQLRSSSAKKNGTLPRSPSLQARVETTI</sequence>
<keyword evidence="3" id="KW-0732">Signal</keyword>
<dbReference type="KEGG" id="cvn:111107422"/>
<evidence type="ECO:0000256" key="1">
    <source>
        <dbReference type="ARBA" id="ARBA00004167"/>
    </source>
</evidence>
<dbReference type="PROSITE" id="PS50853">
    <property type="entry name" value="FN3"/>
    <property type="match status" value="4"/>
</dbReference>
<keyword evidence="7 11" id="KW-1133">Transmembrane helix</keyword>
<dbReference type="PANTHER" id="PTHR46957:SF3">
    <property type="entry name" value="CYTOKINE RECEPTOR"/>
    <property type="match status" value="1"/>
</dbReference>
<protein>
    <submittedName>
        <fullName evidence="17">Tyrosine-protein phosphatase 99A-like isoform X1</fullName>
    </submittedName>
</protein>
<keyword evidence="8 11" id="KW-0472">Membrane</keyword>
<evidence type="ECO:0000256" key="2">
    <source>
        <dbReference type="ARBA" id="ARBA00022692"/>
    </source>
</evidence>
<dbReference type="GO" id="GO:0004725">
    <property type="term" value="F:protein tyrosine phosphatase activity"/>
    <property type="evidence" value="ECO:0007669"/>
    <property type="project" value="InterPro"/>
</dbReference>
<feature type="domain" description="Fibronectin type-III" evidence="15">
    <location>
        <begin position="394"/>
        <end position="491"/>
    </location>
</feature>
<keyword evidence="2 11" id="KW-0812">Transmembrane</keyword>
<dbReference type="PANTHER" id="PTHR46957">
    <property type="entry name" value="CYTOKINE RECEPTOR"/>
    <property type="match status" value="1"/>
</dbReference>
<name>A0A8B8B6J0_CRAVI</name>
<dbReference type="GeneID" id="111107422"/>
<feature type="domain" description="Ig-like" evidence="14">
    <location>
        <begin position="72"/>
        <end position="170"/>
    </location>
</feature>
<dbReference type="Pfam" id="PF00041">
    <property type="entry name" value="fn3"/>
    <property type="match status" value="4"/>
</dbReference>
<dbReference type="SUPFAM" id="SSF52799">
    <property type="entry name" value="(Phosphotyrosine protein) phosphatases II"/>
    <property type="match status" value="2"/>
</dbReference>
<feature type="compositionally biased region" description="Polar residues" evidence="10">
    <location>
        <begin position="1349"/>
        <end position="1369"/>
    </location>
</feature>
<feature type="domain" description="Tyrosine specific protein phosphatases" evidence="13">
    <location>
        <begin position="1245"/>
        <end position="1317"/>
    </location>
</feature>
<dbReference type="CDD" id="cd14549">
    <property type="entry name" value="R5-PTPc-1"/>
    <property type="match status" value="1"/>
</dbReference>
<dbReference type="InterPro" id="IPR003595">
    <property type="entry name" value="Tyr_Pase_cat"/>
</dbReference>
<dbReference type="SMART" id="SM00404">
    <property type="entry name" value="PTPc_motif"/>
    <property type="match status" value="2"/>
</dbReference>
<dbReference type="InterPro" id="IPR007110">
    <property type="entry name" value="Ig-like_dom"/>
</dbReference>
<feature type="region of interest" description="Disordered" evidence="10">
    <location>
        <begin position="40"/>
        <end position="77"/>
    </location>
</feature>
<accession>A0A8B8B6J0</accession>
<dbReference type="OrthoDB" id="6022401at2759"/>
<keyword evidence="9" id="KW-0325">Glycoprotein</keyword>
<dbReference type="FunFam" id="3.90.190.10:FF:000013">
    <property type="entry name" value="receptor-type tyrosine-protein phosphatase zeta isoform X1"/>
    <property type="match status" value="1"/>
</dbReference>
<feature type="domain" description="Tyrosine-protein phosphatase" evidence="12">
    <location>
        <begin position="1066"/>
        <end position="1326"/>
    </location>
</feature>
<feature type="compositionally biased region" description="Low complexity" evidence="10">
    <location>
        <begin position="59"/>
        <end position="69"/>
    </location>
</feature>
<feature type="region of interest" description="Disordered" evidence="10">
    <location>
        <begin position="1348"/>
        <end position="1369"/>
    </location>
</feature>
<evidence type="ECO:0000256" key="9">
    <source>
        <dbReference type="ARBA" id="ARBA00023180"/>
    </source>
</evidence>
<dbReference type="InterPro" id="IPR016130">
    <property type="entry name" value="Tyr_Pase_AS"/>
</dbReference>
<dbReference type="InterPro" id="IPR000387">
    <property type="entry name" value="Tyr_Pase_dom"/>
</dbReference>
<feature type="transmembrane region" description="Helical" evidence="11">
    <location>
        <begin position="676"/>
        <end position="697"/>
    </location>
</feature>
<dbReference type="FunFam" id="2.60.40.10:FF:000028">
    <property type="entry name" value="Neuronal cell adhesion molecule"/>
    <property type="match status" value="1"/>
</dbReference>
<dbReference type="Gene3D" id="3.90.190.10">
    <property type="entry name" value="Protein tyrosine phosphatase superfamily"/>
    <property type="match status" value="2"/>
</dbReference>
<keyword evidence="5" id="KW-0378">Hydrolase</keyword>
<keyword evidence="16" id="KW-1185">Reference proteome</keyword>
<dbReference type="PROSITE" id="PS50835">
    <property type="entry name" value="IG_LIKE"/>
    <property type="match status" value="1"/>
</dbReference>
<evidence type="ECO:0000256" key="8">
    <source>
        <dbReference type="ARBA" id="ARBA00023136"/>
    </source>
</evidence>
<dbReference type="Pfam" id="PF00102">
    <property type="entry name" value="Y_phosphatase"/>
    <property type="match status" value="2"/>
</dbReference>
<dbReference type="SUPFAM" id="SSF49265">
    <property type="entry name" value="Fibronectin type III"/>
    <property type="match status" value="2"/>
</dbReference>
<evidence type="ECO:0000256" key="4">
    <source>
        <dbReference type="ARBA" id="ARBA00022737"/>
    </source>
</evidence>
<dbReference type="CDD" id="cd00063">
    <property type="entry name" value="FN3"/>
    <property type="match status" value="4"/>
</dbReference>
<dbReference type="SMART" id="SM00060">
    <property type="entry name" value="FN3"/>
    <property type="match status" value="4"/>
</dbReference>
<evidence type="ECO:0000259" key="14">
    <source>
        <dbReference type="PROSITE" id="PS50835"/>
    </source>
</evidence>
<evidence type="ECO:0000256" key="10">
    <source>
        <dbReference type="SAM" id="MobiDB-lite"/>
    </source>
</evidence>
<evidence type="ECO:0000259" key="15">
    <source>
        <dbReference type="PROSITE" id="PS50853"/>
    </source>
</evidence>
<dbReference type="PROSITE" id="PS50055">
    <property type="entry name" value="TYR_PHOSPHATASE_PTP"/>
    <property type="match status" value="2"/>
</dbReference>
<dbReference type="InterPro" id="IPR000242">
    <property type="entry name" value="PTP_cat"/>
</dbReference>
<evidence type="ECO:0000256" key="7">
    <source>
        <dbReference type="ARBA" id="ARBA00022989"/>
    </source>
</evidence>
<gene>
    <name evidence="17" type="primary">LOC111107422</name>
</gene>
<dbReference type="InterPro" id="IPR050713">
    <property type="entry name" value="RTP_Phos/Ushers"/>
</dbReference>
<dbReference type="PROSITE" id="PS50056">
    <property type="entry name" value="TYR_PHOSPHATASE_2"/>
    <property type="match status" value="2"/>
</dbReference>
<feature type="domain" description="Fibronectin type-III" evidence="15">
    <location>
        <begin position="299"/>
        <end position="393"/>
    </location>
</feature>
<dbReference type="Gene3D" id="2.60.40.10">
    <property type="entry name" value="Immunoglobulins"/>
    <property type="match status" value="5"/>
</dbReference>
<dbReference type="Proteomes" id="UP000694844">
    <property type="component" value="Chromosome 8"/>
</dbReference>
<dbReference type="PRINTS" id="PR00700">
    <property type="entry name" value="PRTYPHPHTASE"/>
</dbReference>
<comment type="subcellular location">
    <subcellularLocation>
        <location evidence="1">Membrane</location>
        <topology evidence="1">Single-pass membrane protein</topology>
    </subcellularLocation>
</comment>
<reference evidence="17" key="1">
    <citation type="submission" date="2025-08" db="UniProtKB">
        <authorList>
            <consortium name="RefSeq"/>
        </authorList>
    </citation>
    <scope>IDENTIFICATION</scope>
    <source>
        <tissue evidence="17">Whole sample</tissue>
    </source>
</reference>
<dbReference type="PROSITE" id="PS00383">
    <property type="entry name" value="TYR_PHOSPHATASE_1"/>
    <property type="match status" value="1"/>
</dbReference>
<evidence type="ECO:0000313" key="17">
    <source>
        <dbReference type="RefSeq" id="XP_022298324.1"/>
    </source>
</evidence>
<evidence type="ECO:0000256" key="11">
    <source>
        <dbReference type="SAM" id="Phobius"/>
    </source>
</evidence>
<dbReference type="RefSeq" id="XP_022298324.1">
    <property type="nucleotide sequence ID" value="XM_022442616.1"/>
</dbReference>
<feature type="compositionally biased region" description="Pro residues" evidence="10">
    <location>
        <begin position="47"/>
        <end position="58"/>
    </location>
</feature>
<evidence type="ECO:0000313" key="16">
    <source>
        <dbReference type="Proteomes" id="UP000694844"/>
    </source>
</evidence>
<evidence type="ECO:0000259" key="13">
    <source>
        <dbReference type="PROSITE" id="PS50056"/>
    </source>
</evidence>
<feature type="domain" description="Fibronectin type-III" evidence="15">
    <location>
        <begin position="199"/>
        <end position="294"/>
    </location>
</feature>
<dbReference type="GO" id="GO:0016020">
    <property type="term" value="C:membrane"/>
    <property type="evidence" value="ECO:0007669"/>
    <property type="project" value="UniProtKB-SubCell"/>
</dbReference>
<feature type="domain" description="Tyrosine specific protein phosphatases" evidence="13">
    <location>
        <begin position="954"/>
        <end position="1025"/>
    </location>
</feature>
<dbReference type="FunFam" id="3.90.190.10:FF:000088">
    <property type="entry name" value="Receptor protein-tyrosine phosphatase LAR"/>
    <property type="match status" value="1"/>
</dbReference>
<dbReference type="SMART" id="SM00194">
    <property type="entry name" value="PTPc"/>
    <property type="match status" value="2"/>
</dbReference>
<keyword evidence="6" id="KW-0904">Protein phosphatase</keyword>
<dbReference type="InterPro" id="IPR036116">
    <property type="entry name" value="FN3_sf"/>
</dbReference>
<keyword evidence="4" id="KW-0677">Repeat</keyword>
<feature type="domain" description="Fibronectin type-III" evidence="15">
    <location>
        <begin position="492"/>
        <end position="593"/>
    </location>
</feature>
<dbReference type="InterPro" id="IPR003961">
    <property type="entry name" value="FN3_dom"/>
</dbReference>
<evidence type="ECO:0000259" key="12">
    <source>
        <dbReference type="PROSITE" id="PS50055"/>
    </source>
</evidence>
<feature type="domain" description="Tyrosine-protein phosphatase" evidence="12">
    <location>
        <begin position="772"/>
        <end position="1034"/>
    </location>
</feature>
<evidence type="ECO:0000256" key="5">
    <source>
        <dbReference type="ARBA" id="ARBA00022801"/>
    </source>
</evidence>
<evidence type="ECO:0000256" key="3">
    <source>
        <dbReference type="ARBA" id="ARBA00022729"/>
    </source>
</evidence>